<dbReference type="HOGENOM" id="CLU_1555943_0_0_1"/>
<proteinExistence type="predicted"/>
<gene>
    <name evidence="1" type="ORF">MYCFIDRAFT_171828</name>
</gene>
<dbReference type="EMBL" id="KB446556">
    <property type="protein sequence ID" value="EME86000.1"/>
    <property type="molecule type" value="Genomic_DNA"/>
</dbReference>
<dbReference type="VEuPathDB" id="FungiDB:MYCFIDRAFT_171828"/>
<sequence>MGRDLHIDVIEIQCIASSTLNMSIHPQSSTRIENIWTIYNSHRMTISASMERAKARPSAVRLLLADQDGLLPWLMRSPGNYELTAHLSIAFHNASHRSLTNVDLDGFLTFESKFKRRYIVRRPAQGTDCVRSYVVLPSGSTKYGRNVTHKLGYMTTRVLLVGEGFSHSILNR</sequence>
<evidence type="ECO:0000313" key="2">
    <source>
        <dbReference type="Proteomes" id="UP000016932"/>
    </source>
</evidence>
<keyword evidence="2" id="KW-1185">Reference proteome</keyword>
<name>M2Z899_PSEFD</name>
<organism evidence="1 2">
    <name type="scientific">Pseudocercospora fijiensis (strain CIRAD86)</name>
    <name type="common">Black leaf streak disease fungus</name>
    <name type="synonym">Mycosphaerella fijiensis</name>
    <dbReference type="NCBI Taxonomy" id="383855"/>
    <lineage>
        <taxon>Eukaryota</taxon>
        <taxon>Fungi</taxon>
        <taxon>Dikarya</taxon>
        <taxon>Ascomycota</taxon>
        <taxon>Pezizomycotina</taxon>
        <taxon>Dothideomycetes</taxon>
        <taxon>Dothideomycetidae</taxon>
        <taxon>Mycosphaerellales</taxon>
        <taxon>Mycosphaerellaceae</taxon>
        <taxon>Pseudocercospora</taxon>
    </lineage>
</organism>
<dbReference type="GeneID" id="19332700"/>
<protein>
    <submittedName>
        <fullName evidence="1">Uncharacterized protein</fullName>
    </submittedName>
</protein>
<dbReference type="RefSeq" id="XP_007923424.1">
    <property type="nucleotide sequence ID" value="XM_007925233.1"/>
</dbReference>
<reference evidence="1 2" key="1">
    <citation type="journal article" date="2012" name="PLoS Pathog.">
        <title>Diverse lifestyles and strategies of plant pathogenesis encoded in the genomes of eighteen Dothideomycetes fungi.</title>
        <authorList>
            <person name="Ohm R.A."/>
            <person name="Feau N."/>
            <person name="Henrissat B."/>
            <person name="Schoch C.L."/>
            <person name="Horwitz B.A."/>
            <person name="Barry K.W."/>
            <person name="Condon B.J."/>
            <person name="Copeland A.C."/>
            <person name="Dhillon B."/>
            <person name="Glaser F."/>
            <person name="Hesse C.N."/>
            <person name="Kosti I."/>
            <person name="LaButti K."/>
            <person name="Lindquist E.A."/>
            <person name="Lucas S."/>
            <person name="Salamov A.A."/>
            <person name="Bradshaw R.E."/>
            <person name="Ciuffetti L."/>
            <person name="Hamelin R.C."/>
            <person name="Kema G.H.J."/>
            <person name="Lawrence C."/>
            <person name="Scott J.A."/>
            <person name="Spatafora J.W."/>
            <person name="Turgeon B.G."/>
            <person name="de Wit P.J.G.M."/>
            <person name="Zhong S."/>
            <person name="Goodwin S.B."/>
            <person name="Grigoriev I.V."/>
        </authorList>
    </citation>
    <scope>NUCLEOTIDE SEQUENCE [LARGE SCALE GENOMIC DNA]</scope>
    <source>
        <strain evidence="1 2">CIRAD86</strain>
    </source>
</reference>
<dbReference type="Proteomes" id="UP000016932">
    <property type="component" value="Unassembled WGS sequence"/>
</dbReference>
<evidence type="ECO:0000313" key="1">
    <source>
        <dbReference type="EMBL" id="EME86000.1"/>
    </source>
</evidence>
<accession>M2Z899</accession>
<dbReference type="KEGG" id="pfj:MYCFIDRAFT_171828"/>
<dbReference type="AlphaFoldDB" id="M2Z899"/>